<feature type="transmembrane region" description="Helical" evidence="2">
    <location>
        <begin position="106"/>
        <end position="123"/>
    </location>
</feature>
<evidence type="ECO:0000259" key="3">
    <source>
        <dbReference type="Pfam" id="PF05057"/>
    </source>
</evidence>
<evidence type="ECO:0000256" key="1">
    <source>
        <dbReference type="ARBA" id="ARBA00007920"/>
    </source>
</evidence>
<evidence type="ECO:0000313" key="4">
    <source>
        <dbReference type="EMBL" id="KAF2761238.1"/>
    </source>
</evidence>
<feature type="transmembrane region" description="Helical" evidence="2">
    <location>
        <begin position="80"/>
        <end position="100"/>
    </location>
</feature>
<dbReference type="AlphaFoldDB" id="A0A6A6WEI5"/>
<protein>
    <recommendedName>
        <fullName evidence="3">DUF676 domain-containing protein</fullName>
    </recommendedName>
</protein>
<dbReference type="GeneID" id="54481280"/>
<accession>A0A6A6WEI5</accession>
<reference evidence="4" key="1">
    <citation type="journal article" date="2020" name="Stud. Mycol.">
        <title>101 Dothideomycetes genomes: a test case for predicting lifestyles and emergence of pathogens.</title>
        <authorList>
            <person name="Haridas S."/>
            <person name="Albert R."/>
            <person name="Binder M."/>
            <person name="Bloem J."/>
            <person name="Labutti K."/>
            <person name="Salamov A."/>
            <person name="Andreopoulos B."/>
            <person name="Baker S."/>
            <person name="Barry K."/>
            <person name="Bills G."/>
            <person name="Bluhm B."/>
            <person name="Cannon C."/>
            <person name="Castanera R."/>
            <person name="Culley D."/>
            <person name="Daum C."/>
            <person name="Ezra D."/>
            <person name="Gonzalez J."/>
            <person name="Henrissat B."/>
            <person name="Kuo A."/>
            <person name="Liang C."/>
            <person name="Lipzen A."/>
            <person name="Lutzoni F."/>
            <person name="Magnuson J."/>
            <person name="Mondo S."/>
            <person name="Nolan M."/>
            <person name="Ohm R."/>
            <person name="Pangilinan J."/>
            <person name="Park H.-J."/>
            <person name="Ramirez L."/>
            <person name="Alfaro M."/>
            <person name="Sun H."/>
            <person name="Tritt A."/>
            <person name="Yoshinaga Y."/>
            <person name="Zwiers L.-H."/>
            <person name="Turgeon B."/>
            <person name="Goodwin S."/>
            <person name="Spatafora J."/>
            <person name="Crous P."/>
            <person name="Grigoriev I."/>
        </authorList>
    </citation>
    <scope>NUCLEOTIDE SEQUENCE</scope>
    <source>
        <strain evidence="4">CBS 121739</strain>
    </source>
</reference>
<dbReference type="SUPFAM" id="SSF53474">
    <property type="entry name" value="alpha/beta-Hydrolases"/>
    <property type="match status" value="1"/>
</dbReference>
<sequence>MNHDDDDTNKVIYIPHQSNADARLTTDRAATKSPFRLLLVDIAILFKNLRYLPWVLTPIRSPDSIPGVPPTSKWHKIRDYTLVSIISLVEVIIIPLSFLVFLALPGLVFCLYIALVCLLVYLFEHTMWGPLVLHSTVPLPTSPAFVAERWLYINGIGTSSRGLQLTLNRLAGRFKRPVVGVHNRSAGIPMDVLECILQRCLGYSTTDVRTAHEYLKLQLCNDAVRKVVVVAHSQGGIITALALDRLFVELAAHEIAKLEVYTFGSAASHFNDPHLSVERGAEVDGVMAMRRVPGVRTIEHYMNEFDLVPRWGVKYSTSESPNQRYAGRVFINRNATGHLFDEHYLDIMFPLREDGELEAGGFLDDIVEIEERPSRVPTPEGDLERYVEDGGIRWVMSADDAPNGGRSVRELSKLWRYVNGGTT</sequence>
<dbReference type="Proteomes" id="UP000799437">
    <property type="component" value="Unassembled WGS sequence"/>
</dbReference>
<dbReference type="EMBL" id="ML996567">
    <property type="protein sequence ID" value="KAF2761238.1"/>
    <property type="molecule type" value="Genomic_DNA"/>
</dbReference>
<evidence type="ECO:0000313" key="5">
    <source>
        <dbReference type="Proteomes" id="UP000799437"/>
    </source>
</evidence>
<keyword evidence="2" id="KW-0812">Transmembrane</keyword>
<name>A0A6A6WEI5_9PEZI</name>
<keyword evidence="5" id="KW-1185">Reference proteome</keyword>
<feature type="domain" description="DUF676" evidence="3">
    <location>
        <begin position="217"/>
        <end position="277"/>
    </location>
</feature>
<gene>
    <name evidence="4" type="ORF">EJ05DRAFT_257368</name>
</gene>
<dbReference type="Pfam" id="PF05057">
    <property type="entry name" value="DUF676"/>
    <property type="match status" value="1"/>
</dbReference>
<dbReference type="PANTHER" id="PTHR42044:SF2">
    <property type="entry name" value="DUF676 DOMAIN-CONTAINING PROTEIN"/>
    <property type="match status" value="1"/>
</dbReference>
<keyword evidence="2" id="KW-1133">Transmembrane helix</keyword>
<evidence type="ECO:0000256" key="2">
    <source>
        <dbReference type="SAM" id="Phobius"/>
    </source>
</evidence>
<keyword evidence="2" id="KW-0472">Membrane</keyword>
<dbReference type="InterPro" id="IPR029058">
    <property type="entry name" value="AB_hydrolase_fold"/>
</dbReference>
<dbReference type="RefSeq" id="XP_033603689.1">
    <property type="nucleotide sequence ID" value="XM_033740226.1"/>
</dbReference>
<organism evidence="4 5">
    <name type="scientific">Pseudovirgaria hyperparasitica</name>
    <dbReference type="NCBI Taxonomy" id="470096"/>
    <lineage>
        <taxon>Eukaryota</taxon>
        <taxon>Fungi</taxon>
        <taxon>Dikarya</taxon>
        <taxon>Ascomycota</taxon>
        <taxon>Pezizomycotina</taxon>
        <taxon>Dothideomycetes</taxon>
        <taxon>Dothideomycetes incertae sedis</taxon>
        <taxon>Acrospermales</taxon>
        <taxon>Acrospermaceae</taxon>
        <taxon>Pseudovirgaria</taxon>
    </lineage>
</organism>
<proteinExistence type="inferred from homology"/>
<dbReference type="PANTHER" id="PTHR42044">
    <property type="entry name" value="DUF676 DOMAIN-CONTAINING PROTEIN-RELATED"/>
    <property type="match status" value="1"/>
</dbReference>
<dbReference type="OrthoDB" id="202545at2759"/>
<dbReference type="InterPro" id="IPR007751">
    <property type="entry name" value="DUF676_lipase-like"/>
</dbReference>
<comment type="similarity">
    <text evidence="1">Belongs to the putative lipase ROG1 family.</text>
</comment>